<evidence type="ECO:0000256" key="3">
    <source>
        <dbReference type="ARBA" id="ARBA00022679"/>
    </source>
</evidence>
<dbReference type="Pfam" id="PF06580">
    <property type="entry name" value="His_kinase"/>
    <property type="match status" value="1"/>
</dbReference>
<evidence type="ECO:0000256" key="5">
    <source>
        <dbReference type="ARBA" id="ARBA00022777"/>
    </source>
</evidence>
<evidence type="ECO:0000313" key="10">
    <source>
        <dbReference type="EMBL" id="OMD41140.1"/>
    </source>
</evidence>
<keyword evidence="8" id="KW-0812">Transmembrane</keyword>
<feature type="domain" description="Histidine kinase" evidence="9">
    <location>
        <begin position="461"/>
        <end position="563"/>
    </location>
</feature>
<gene>
    <name evidence="11" type="ORF">BSK47_18285</name>
    <name evidence="10" type="ORF">BSK52_11970</name>
</gene>
<dbReference type="InterPro" id="IPR005467">
    <property type="entry name" value="His_kinase_dom"/>
</dbReference>
<evidence type="ECO:0000256" key="4">
    <source>
        <dbReference type="ARBA" id="ARBA00022741"/>
    </source>
</evidence>
<dbReference type="PANTHER" id="PTHR34220:SF7">
    <property type="entry name" value="SENSOR HISTIDINE KINASE YPDA"/>
    <property type="match status" value="1"/>
</dbReference>
<proteinExistence type="predicted"/>
<dbReference type="EMBL" id="MPTC01000008">
    <property type="protein sequence ID" value="OMD41140.1"/>
    <property type="molecule type" value="Genomic_DNA"/>
</dbReference>
<name>A0A1R0Y1C3_9BACL</name>
<dbReference type="EMBL" id="MPTO01000016">
    <property type="protein sequence ID" value="OME18139.1"/>
    <property type="molecule type" value="Genomic_DNA"/>
</dbReference>
<keyword evidence="4" id="KW-0547">Nucleotide-binding</keyword>
<keyword evidence="8" id="KW-1133">Transmembrane helix</keyword>
<dbReference type="PRINTS" id="PR00344">
    <property type="entry name" value="BCTRLSENSOR"/>
</dbReference>
<dbReference type="InterPro" id="IPR050640">
    <property type="entry name" value="Bact_2-comp_sensor_kinase"/>
</dbReference>
<dbReference type="Gene3D" id="3.30.565.10">
    <property type="entry name" value="Histidine kinase-like ATPase, C-terminal domain"/>
    <property type="match status" value="1"/>
</dbReference>
<keyword evidence="6" id="KW-0067">ATP-binding</keyword>
<dbReference type="Proteomes" id="UP000187323">
    <property type="component" value="Unassembled WGS sequence"/>
</dbReference>
<keyword evidence="7" id="KW-0902">Two-component regulatory system</keyword>
<evidence type="ECO:0000259" key="9">
    <source>
        <dbReference type="PROSITE" id="PS50109"/>
    </source>
</evidence>
<dbReference type="OrthoDB" id="9776552at2"/>
<keyword evidence="5 10" id="KW-0418">Kinase</keyword>
<dbReference type="InterPro" id="IPR036890">
    <property type="entry name" value="HATPase_C_sf"/>
</dbReference>
<evidence type="ECO:0000256" key="7">
    <source>
        <dbReference type="ARBA" id="ARBA00023012"/>
    </source>
</evidence>
<evidence type="ECO:0000313" key="11">
    <source>
        <dbReference type="EMBL" id="OME18139.1"/>
    </source>
</evidence>
<comment type="catalytic activity">
    <reaction evidence="1">
        <text>ATP + protein L-histidine = ADP + protein N-phospho-L-histidine.</text>
        <dbReference type="EC" id="2.7.13.3"/>
    </reaction>
</comment>
<keyword evidence="8" id="KW-0472">Membrane</keyword>
<evidence type="ECO:0000256" key="2">
    <source>
        <dbReference type="ARBA" id="ARBA00012438"/>
    </source>
</evidence>
<dbReference type="InterPro" id="IPR003594">
    <property type="entry name" value="HATPase_dom"/>
</dbReference>
<comment type="caution">
    <text evidence="10">The sequence shown here is derived from an EMBL/GenBank/DDBJ whole genome shotgun (WGS) entry which is preliminary data.</text>
</comment>
<protein>
    <recommendedName>
        <fullName evidence="2">histidine kinase</fullName>
        <ecNumber evidence="2">2.7.13.3</ecNumber>
    </recommendedName>
</protein>
<reference evidence="12 13" key="1">
    <citation type="submission" date="2016-10" db="EMBL/GenBank/DDBJ databases">
        <title>Paenibacillus species isolates.</title>
        <authorList>
            <person name="Beno S.M."/>
        </authorList>
    </citation>
    <scope>NUCLEOTIDE SEQUENCE [LARGE SCALE GENOMIC DNA]</scope>
    <source>
        <strain evidence="10 13">FSL H7-0710</strain>
        <strain evidence="11 12">FSL H7-0918</strain>
    </source>
</reference>
<evidence type="ECO:0000313" key="12">
    <source>
        <dbReference type="Proteomes" id="UP000187323"/>
    </source>
</evidence>
<sequence>MTLKKRIFFIYLISSLIPFVFISLISYYTINSILTNKLETGIQSNLKQVTLSLDNSLSSLNHISQQFAYEGTILKELDELMRTEEPFRRMKLQHQFKSKLNLITFTNPEIGLAMYYFDKDQTYHFTNFPVKYSFSPNKLPLFAQSYGITYYGPHESFNRLDNEYVLSVLRKVNFPGRDDVYVYIESGFQLLKNMLDNEEAQNNSSRLILLDAEGRIIYSEVPRLFKSGTFFPESDKGKNSGHSNDYYWFQQKSKQGWSAISVFAEADFNREKNRWFLQISLFSLVFLSVALIMAWVLWKMVYRPLNLFHNEIKMMTHAEHQVTLKSTKIPEFDSLLRQFQNMKKNIWELFGEVKEKEKQRVDLEVEKLLYQINPHFLMNTLDTAHWLAVMNGQHEIDRLIQALNKLLYYNLGKLGRPSTIEEEINAIKQYLTLQQIRYDFQFDVRIQVDEVLLKKEVPRFILQPLVENSLYHGLDDEGYILVIVRLNQGIEIAVHDNGVGMSDEHIQKLLTNKTSEQQKSGMGIGMNYVKRTIESRYGQLAKLEIKSEPGKGTSIFLTLPLEEERV</sequence>
<dbReference type="EC" id="2.7.13.3" evidence="2"/>
<dbReference type="Pfam" id="PF02518">
    <property type="entry name" value="HATPase_c"/>
    <property type="match status" value="1"/>
</dbReference>
<dbReference type="InterPro" id="IPR010559">
    <property type="entry name" value="Sig_transdc_His_kin_internal"/>
</dbReference>
<feature type="transmembrane region" description="Helical" evidence="8">
    <location>
        <begin position="7"/>
        <end position="30"/>
    </location>
</feature>
<accession>A0A1R0Y1C3</accession>
<dbReference type="GO" id="GO:0000155">
    <property type="term" value="F:phosphorelay sensor kinase activity"/>
    <property type="evidence" value="ECO:0007669"/>
    <property type="project" value="InterPro"/>
</dbReference>
<feature type="transmembrane region" description="Helical" evidence="8">
    <location>
        <begin position="275"/>
        <end position="298"/>
    </location>
</feature>
<evidence type="ECO:0000313" key="13">
    <source>
        <dbReference type="Proteomes" id="UP000187439"/>
    </source>
</evidence>
<dbReference type="PROSITE" id="PS50109">
    <property type="entry name" value="HIS_KIN"/>
    <property type="match status" value="1"/>
</dbReference>
<dbReference type="Gene3D" id="6.10.340.10">
    <property type="match status" value="1"/>
</dbReference>
<dbReference type="InterPro" id="IPR004358">
    <property type="entry name" value="Sig_transdc_His_kin-like_C"/>
</dbReference>
<dbReference type="GO" id="GO:0016020">
    <property type="term" value="C:membrane"/>
    <property type="evidence" value="ECO:0007669"/>
    <property type="project" value="InterPro"/>
</dbReference>
<organism evidence="10 13">
    <name type="scientific">Paenibacillus odorifer</name>
    <dbReference type="NCBI Taxonomy" id="189426"/>
    <lineage>
        <taxon>Bacteria</taxon>
        <taxon>Bacillati</taxon>
        <taxon>Bacillota</taxon>
        <taxon>Bacilli</taxon>
        <taxon>Bacillales</taxon>
        <taxon>Paenibacillaceae</taxon>
        <taxon>Paenibacillus</taxon>
    </lineage>
</organism>
<evidence type="ECO:0000256" key="1">
    <source>
        <dbReference type="ARBA" id="ARBA00000085"/>
    </source>
</evidence>
<dbReference type="Proteomes" id="UP000187439">
    <property type="component" value="Unassembled WGS sequence"/>
</dbReference>
<evidence type="ECO:0000256" key="8">
    <source>
        <dbReference type="SAM" id="Phobius"/>
    </source>
</evidence>
<dbReference type="GO" id="GO:0005524">
    <property type="term" value="F:ATP binding"/>
    <property type="evidence" value="ECO:0007669"/>
    <property type="project" value="UniProtKB-KW"/>
</dbReference>
<evidence type="ECO:0000256" key="6">
    <source>
        <dbReference type="ARBA" id="ARBA00022840"/>
    </source>
</evidence>
<keyword evidence="3" id="KW-0808">Transferase</keyword>
<dbReference type="AlphaFoldDB" id="A0A1R0Y1C3"/>
<dbReference type="PANTHER" id="PTHR34220">
    <property type="entry name" value="SENSOR HISTIDINE KINASE YPDA"/>
    <property type="match status" value="1"/>
</dbReference>
<dbReference type="SMART" id="SM00387">
    <property type="entry name" value="HATPase_c"/>
    <property type="match status" value="1"/>
</dbReference>
<dbReference type="RefSeq" id="WP_042125229.1">
    <property type="nucleotide sequence ID" value="NZ_MKQM01000122.1"/>
</dbReference>
<dbReference type="SUPFAM" id="SSF55874">
    <property type="entry name" value="ATPase domain of HSP90 chaperone/DNA topoisomerase II/histidine kinase"/>
    <property type="match status" value="1"/>
</dbReference>